<dbReference type="PANTHER" id="PTHR43201">
    <property type="entry name" value="ACYL-COA SYNTHETASE"/>
    <property type="match status" value="1"/>
</dbReference>
<keyword evidence="6" id="KW-1185">Reference proteome</keyword>
<evidence type="ECO:0008006" key="7">
    <source>
        <dbReference type="Google" id="ProtNLM"/>
    </source>
</evidence>
<feature type="domain" description="AMP-binding enzyme C-terminal" evidence="4">
    <location>
        <begin position="329"/>
        <end position="402"/>
    </location>
</feature>
<dbReference type="InterPro" id="IPR020845">
    <property type="entry name" value="AMP-binding_CS"/>
</dbReference>
<evidence type="ECO:0000259" key="4">
    <source>
        <dbReference type="Pfam" id="PF13193"/>
    </source>
</evidence>
<keyword evidence="2" id="KW-0436">Ligase</keyword>
<dbReference type="Pfam" id="PF00501">
    <property type="entry name" value="AMP-binding"/>
    <property type="match status" value="1"/>
</dbReference>
<dbReference type="Gene3D" id="3.40.50.12780">
    <property type="entry name" value="N-terminal domain of ligase-like"/>
    <property type="match status" value="1"/>
</dbReference>
<dbReference type="SUPFAM" id="SSF56801">
    <property type="entry name" value="Acetyl-CoA synthetase-like"/>
    <property type="match status" value="1"/>
</dbReference>
<reference evidence="5 6" key="1">
    <citation type="journal article" date="2016" name="Front. Microbiol.">
        <title>Microevolution Analysis of Bacillus coahuilensis Unveils Differences in Phosphorus Acquisition Strategies and Their Regulation.</title>
        <authorList>
            <person name="Gomez-Lunar Z."/>
            <person name="Hernandez-Gonzalez I."/>
            <person name="Rodriguez-Torres M.D."/>
            <person name="Souza V."/>
            <person name="Olmedo-Alvarez G."/>
        </authorList>
    </citation>
    <scope>NUCLEOTIDE SEQUENCE [LARGE SCALE GENOMIC DNA]</scope>
    <source>
        <strain evidence="6">p1.1.43</strain>
    </source>
</reference>
<dbReference type="GO" id="GO:0031956">
    <property type="term" value="F:medium-chain fatty acid-CoA ligase activity"/>
    <property type="evidence" value="ECO:0007669"/>
    <property type="project" value="TreeGrafter"/>
</dbReference>
<name>A0A147K7P0_9BACI</name>
<dbReference type="Gene3D" id="3.30.300.30">
    <property type="match status" value="1"/>
</dbReference>
<feature type="domain" description="AMP-dependent synthetase/ligase" evidence="3">
    <location>
        <begin position="105"/>
        <end position="274"/>
    </location>
</feature>
<dbReference type="PATRIC" id="fig|1150625.3.peg.1979"/>
<accession>A0A147K7P0</accession>
<evidence type="ECO:0000313" key="5">
    <source>
        <dbReference type="EMBL" id="KUP06134.1"/>
    </source>
</evidence>
<dbReference type="RefSeq" id="WP_059351195.1">
    <property type="nucleotide sequence ID" value="NZ_LDYG01000030.1"/>
</dbReference>
<dbReference type="InterPro" id="IPR000873">
    <property type="entry name" value="AMP-dep_synth/lig_dom"/>
</dbReference>
<evidence type="ECO:0000256" key="2">
    <source>
        <dbReference type="ARBA" id="ARBA00022598"/>
    </source>
</evidence>
<dbReference type="STRING" id="1150625.Q75_09335"/>
<evidence type="ECO:0000313" key="6">
    <source>
        <dbReference type="Proteomes" id="UP000074108"/>
    </source>
</evidence>
<dbReference type="AlphaFoldDB" id="A0A147K7P0"/>
<comment type="similarity">
    <text evidence="1">Belongs to the ATP-dependent AMP-binding enzyme family.</text>
</comment>
<comment type="caution">
    <text evidence="5">The sequence shown here is derived from an EMBL/GenBank/DDBJ whole genome shotgun (WGS) entry which is preliminary data.</text>
</comment>
<evidence type="ECO:0000259" key="3">
    <source>
        <dbReference type="Pfam" id="PF00501"/>
    </source>
</evidence>
<dbReference type="InterPro" id="IPR025110">
    <property type="entry name" value="AMP-bd_C"/>
</dbReference>
<dbReference type="OrthoDB" id="9803968at2"/>
<dbReference type="PROSITE" id="PS00455">
    <property type="entry name" value="AMP_BINDING"/>
    <property type="match status" value="1"/>
</dbReference>
<dbReference type="InterPro" id="IPR042099">
    <property type="entry name" value="ANL_N_sf"/>
</dbReference>
<dbReference type="GO" id="GO:0006631">
    <property type="term" value="P:fatty acid metabolic process"/>
    <property type="evidence" value="ECO:0007669"/>
    <property type="project" value="TreeGrafter"/>
</dbReference>
<dbReference type="Proteomes" id="UP000074108">
    <property type="component" value="Unassembled WGS sequence"/>
</dbReference>
<evidence type="ECO:0000256" key="1">
    <source>
        <dbReference type="ARBA" id="ARBA00006432"/>
    </source>
</evidence>
<gene>
    <name evidence="5" type="ORF">Q75_09335</name>
</gene>
<organism evidence="5 6">
    <name type="scientific">Bacillus coahuilensis p1.1.43</name>
    <dbReference type="NCBI Taxonomy" id="1150625"/>
    <lineage>
        <taxon>Bacteria</taxon>
        <taxon>Bacillati</taxon>
        <taxon>Bacillota</taxon>
        <taxon>Bacilli</taxon>
        <taxon>Bacillales</taxon>
        <taxon>Bacillaceae</taxon>
        <taxon>Bacillus</taxon>
    </lineage>
</organism>
<protein>
    <recommendedName>
        <fullName evidence="7">Acyl-CoA synthase</fullName>
    </recommendedName>
</protein>
<dbReference type="Pfam" id="PF13193">
    <property type="entry name" value="AMP-binding_C"/>
    <property type="match status" value="1"/>
</dbReference>
<dbReference type="EMBL" id="LDYG01000030">
    <property type="protein sequence ID" value="KUP06134.1"/>
    <property type="molecule type" value="Genomic_DNA"/>
</dbReference>
<dbReference type="InterPro" id="IPR045851">
    <property type="entry name" value="AMP-bd_C_sf"/>
</dbReference>
<sequence length="413" mass="46806">MFYINDRYVTKENIDQAFTLWKKDSVLRNVAQLKIAVCLESVEEWLSFCLYVRSNDGMVLPLHSSLPRGGAIELASRLLVLWELTSRPLSDGEIENKSREIEGGLLQFSSGTTGVPKQIKRTWSSIKKEVKAYNKLIEADVKQSRKTIIACPVTHSYGLISGFLSTVSRKEEPIILQHSNPKTMIQVLKKYPNHLLYASPPLLYTLARFLSDGENLDHVMTSGTILDERSYTTILSKSKRVLQQYGCSEVGCISINTNVKDRRNVGMPLSHVNVESGTIETPASIIVRLENGETETKDIGYIQEGNLFFISREDDMINMAGLNVYPYDVEEVMLKHPFIQDAVVFKKPHPIAGERVHGAFVTTGESITPQELREWMSQYLASHQMPVEMKQINQIEREANGKLNRRKIREMIG</sequence>
<dbReference type="PANTHER" id="PTHR43201:SF5">
    <property type="entry name" value="MEDIUM-CHAIN ACYL-COA LIGASE ACSF2, MITOCHONDRIAL"/>
    <property type="match status" value="1"/>
</dbReference>
<proteinExistence type="inferred from homology"/>